<dbReference type="GO" id="GO:0008419">
    <property type="term" value="F:RNA lariat debranching enzyme activity"/>
    <property type="evidence" value="ECO:0007669"/>
    <property type="project" value="TreeGrafter"/>
</dbReference>
<feature type="compositionally biased region" description="Low complexity" evidence="13">
    <location>
        <begin position="359"/>
        <end position="381"/>
    </location>
</feature>
<dbReference type="SMART" id="SM01124">
    <property type="entry name" value="DBR1"/>
    <property type="match status" value="1"/>
</dbReference>
<evidence type="ECO:0000256" key="13">
    <source>
        <dbReference type="SAM" id="MobiDB-lite"/>
    </source>
</evidence>
<evidence type="ECO:0000259" key="14">
    <source>
        <dbReference type="SMART" id="SM01124"/>
    </source>
</evidence>
<sequence length="543" mass="60082">MRIAIEGCCHGELDAIYGAIAQREQQHGYKVDLLLICGDFQSIRNEADLEAISCPRKYLNLGTFHKYYSGECQVPVPTIFIGGNHEAMNHLWELYHGGWACPGIYFLGYGGVINVGGMRIGGMSGIYKSFDYELGHHEVSPYSDKSKKSAYHIRKFDVYKMLQVKEPVDVFLSHDWPLGIEQYGNTRALISKKRFFEKEIQSNSLGSLAFEHVMVSMKPARWFSAHLHVRFTAEVRWGSPETAQGSGSTANAVSVQTPVAVENPDEIKIDFEDDDGGDGEAGDATIIGKVETLVVTKNPDEIDIAFDDDEDDDETAPAGKDVPGTAGTSAPLPAKNPDEIDVSFEDEDMDEEDRGKSDTTAASTQGVSSSSSSLPGQASSLIQHQASGTSTIEAKSSVKPHPKSTQFLALDKCQPHRQFLEIIDLPEFSGPVEFKYDEEWLSIVRTLDSFLTVGYRQTPPMEGPALEHALKVNREWVRNNVTLKQGLDIPMNFQKTAPAHDPVHTLSSKEKETLLLPFLNPQTEAFCEMLKIPNKINPNGRRV</sequence>
<dbReference type="PANTHER" id="PTHR12849">
    <property type="entry name" value="RNA LARIAT DEBRANCHING ENZYME"/>
    <property type="match status" value="1"/>
</dbReference>
<dbReference type="InterPro" id="IPR004843">
    <property type="entry name" value="Calcineurin-like_PHP"/>
</dbReference>
<keyword evidence="7" id="KW-0479">Metal-binding</keyword>
<evidence type="ECO:0000256" key="10">
    <source>
        <dbReference type="ARBA" id="ARBA00023004"/>
    </source>
</evidence>
<dbReference type="AlphaFoldDB" id="A0A9P3HFA8"/>
<evidence type="ECO:0000256" key="5">
    <source>
        <dbReference type="ARBA" id="ARBA00006045"/>
    </source>
</evidence>
<evidence type="ECO:0000256" key="3">
    <source>
        <dbReference type="ARBA" id="ARBA00001954"/>
    </source>
</evidence>
<comment type="subcellular location">
    <subcellularLocation>
        <location evidence="4">Nucleus</location>
    </subcellularLocation>
</comment>
<dbReference type="Pfam" id="PF05011">
    <property type="entry name" value="DBR1"/>
    <property type="match status" value="1"/>
</dbReference>
<evidence type="ECO:0000256" key="9">
    <source>
        <dbReference type="ARBA" id="ARBA00022833"/>
    </source>
</evidence>
<evidence type="ECO:0000256" key="8">
    <source>
        <dbReference type="ARBA" id="ARBA00022801"/>
    </source>
</evidence>
<keyword evidence="11" id="KW-0464">Manganese</keyword>
<feature type="compositionally biased region" description="Acidic residues" evidence="13">
    <location>
        <begin position="304"/>
        <end position="315"/>
    </location>
</feature>
<evidence type="ECO:0000313" key="15">
    <source>
        <dbReference type="EMBL" id="GJJ75675.1"/>
    </source>
</evidence>
<gene>
    <name evidence="15" type="ORF">EMPS_08033</name>
</gene>
<dbReference type="FunFam" id="3.60.21.10:FF:000035">
    <property type="entry name" value="Lariat debranching enzyme"/>
    <property type="match status" value="1"/>
</dbReference>
<dbReference type="Pfam" id="PF00149">
    <property type="entry name" value="Metallophos"/>
    <property type="match status" value="1"/>
</dbReference>
<feature type="domain" description="Lariat debranching enzyme C-terminal" evidence="14">
    <location>
        <begin position="394"/>
        <end position="536"/>
    </location>
</feature>
<evidence type="ECO:0000256" key="11">
    <source>
        <dbReference type="ARBA" id="ARBA00023211"/>
    </source>
</evidence>
<feature type="region of interest" description="Disordered" evidence="13">
    <location>
        <begin position="304"/>
        <end position="400"/>
    </location>
</feature>
<dbReference type="InterPro" id="IPR041816">
    <property type="entry name" value="Dbr1_N"/>
</dbReference>
<keyword evidence="10" id="KW-0408">Iron</keyword>
<comment type="similarity">
    <text evidence="5">Belongs to the lariat debranching enzyme family.</text>
</comment>
<comment type="cofactor">
    <cofactor evidence="2">
        <name>Zn(2+)</name>
        <dbReference type="ChEBI" id="CHEBI:29105"/>
    </cofactor>
</comment>
<evidence type="ECO:0000256" key="7">
    <source>
        <dbReference type="ARBA" id="ARBA00022723"/>
    </source>
</evidence>
<keyword evidence="12" id="KW-0539">Nucleus</keyword>
<keyword evidence="16" id="KW-1185">Reference proteome</keyword>
<organism evidence="15 16">
    <name type="scientific">Entomortierella parvispora</name>
    <dbReference type="NCBI Taxonomy" id="205924"/>
    <lineage>
        <taxon>Eukaryota</taxon>
        <taxon>Fungi</taxon>
        <taxon>Fungi incertae sedis</taxon>
        <taxon>Mucoromycota</taxon>
        <taxon>Mortierellomycotina</taxon>
        <taxon>Mortierellomycetes</taxon>
        <taxon>Mortierellales</taxon>
        <taxon>Mortierellaceae</taxon>
        <taxon>Entomortierella</taxon>
    </lineage>
</organism>
<comment type="cofactor">
    <cofactor evidence="1">
        <name>Mn(2+)</name>
        <dbReference type="ChEBI" id="CHEBI:29035"/>
    </cofactor>
</comment>
<feature type="compositionally biased region" description="Acidic residues" evidence="13">
    <location>
        <begin position="339"/>
        <end position="352"/>
    </location>
</feature>
<comment type="cofactor">
    <cofactor evidence="3">
        <name>Fe(2+)</name>
        <dbReference type="ChEBI" id="CHEBI:29033"/>
    </cofactor>
</comment>
<dbReference type="CDD" id="cd00844">
    <property type="entry name" value="MPP_Dbr1_N"/>
    <property type="match status" value="1"/>
</dbReference>
<dbReference type="GO" id="GO:0000398">
    <property type="term" value="P:mRNA splicing, via spliceosome"/>
    <property type="evidence" value="ECO:0007669"/>
    <property type="project" value="TreeGrafter"/>
</dbReference>
<dbReference type="GO" id="GO:0046872">
    <property type="term" value="F:metal ion binding"/>
    <property type="evidence" value="ECO:0007669"/>
    <property type="project" value="UniProtKB-KW"/>
</dbReference>
<dbReference type="SUPFAM" id="SSF56300">
    <property type="entry name" value="Metallo-dependent phosphatases"/>
    <property type="match status" value="1"/>
</dbReference>
<reference evidence="15" key="1">
    <citation type="submission" date="2021-11" db="EMBL/GenBank/DDBJ databases">
        <authorList>
            <person name="Herlambang A."/>
            <person name="Guo Y."/>
            <person name="Takashima Y."/>
            <person name="Nishizawa T."/>
        </authorList>
    </citation>
    <scope>NUCLEOTIDE SEQUENCE</scope>
    <source>
        <strain evidence="15">E1425</strain>
    </source>
</reference>
<keyword evidence="9" id="KW-0862">Zinc</keyword>
<dbReference type="InterPro" id="IPR007708">
    <property type="entry name" value="DBR1_C"/>
</dbReference>
<evidence type="ECO:0000256" key="6">
    <source>
        <dbReference type="ARBA" id="ARBA00022664"/>
    </source>
</evidence>
<dbReference type="EMBL" id="BQFW01000011">
    <property type="protein sequence ID" value="GJJ75675.1"/>
    <property type="molecule type" value="Genomic_DNA"/>
</dbReference>
<proteinExistence type="inferred from homology"/>
<dbReference type="GO" id="GO:0005634">
    <property type="term" value="C:nucleus"/>
    <property type="evidence" value="ECO:0007669"/>
    <property type="project" value="UniProtKB-SubCell"/>
</dbReference>
<evidence type="ECO:0000256" key="2">
    <source>
        <dbReference type="ARBA" id="ARBA00001947"/>
    </source>
</evidence>
<keyword evidence="6" id="KW-0507">mRNA processing</keyword>
<dbReference type="Proteomes" id="UP000827284">
    <property type="component" value="Unassembled WGS sequence"/>
</dbReference>
<evidence type="ECO:0000256" key="12">
    <source>
        <dbReference type="ARBA" id="ARBA00023242"/>
    </source>
</evidence>
<keyword evidence="8" id="KW-0378">Hydrolase</keyword>
<dbReference type="PANTHER" id="PTHR12849:SF0">
    <property type="entry name" value="LARIAT DEBRANCHING ENZYME"/>
    <property type="match status" value="1"/>
</dbReference>
<feature type="compositionally biased region" description="Polar residues" evidence="13">
    <location>
        <begin position="382"/>
        <end position="394"/>
    </location>
</feature>
<dbReference type="InterPro" id="IPR029052">
    <property type="entry name" value="Metallo-depent_PP-like"/>
</dbReference>
<comment type="caution">
    <text evidence="15">The sequence shown here is derived from an EMBL/GenBank/DDBJ whole genome shotgun (WGS) entry which is preliminary data.</text>
</comment>
<name>A0A9P3HFA8_9FUNG</name>
<reference evidence="15" key="2">
    <citation type="journal article" date="2022" name="Microbiol. Resour. Announc.">
        <title>Whole-Genome Sequence of Entomortierella parvispora E1425, a Mucoromycotan Fungus Associated with Burkholderiaceae-Related Endosymbiotic Bacteria.</title>
        <authorList>
            <person name="Herlambang A."/>
            <person name="Guo Y."/>
            <person name="Takashima Y."/>
            <person name="Narisawa K."/>
            <person name="Ohta H."/>
            <person name="Nishizawa T."/>
        </authorList>
    </citation>
    <scope>NUCLEOTIDE SEQUENCE</scope>
    <source>
        <strain evidence="15">E1425</strain>
    </source>
</reference>
<protein>
    <submittedName>
        <fullName evidence="15">Lariat debranching enzyme</fullName>
    </submittedName>
</protein>
<accession>A0A9P3HFA8</accession>
<evidence type="ECO:0000313" key="16">
    <source>
        <dbReference type="Proteomes" id="UP000827284"/>
    </source>
</evidence>
<evidence type="ECO:0000256" key="1">
    <source>
        <dbReference type="ARBA" id="ARBA00001936"/>
    </source>
</evidence>
<dbReference type="OrthoDB" id="248923at2759"/>
<evidence type="ECO:0000256" key="4">
    <source>
        <dbReference type="ARBA" id="ARBA00004123"/>
    </source>
</evidence>